<reference evidence="3 4" key="1">
    <citation type="journal article" date="2022" name="Front. Cell. Infect. Microbiol.">
        <title>The Genomes of Two Strains of Taenia crassiceps the Animal Model for the Study of Human Cysticercosis.</title>
        <authorList>
            <person name="Bobes R.J."/>
            <person name="Estrada K."/>
            <person name="Rios-Valencia D.G."/>
            <person name="Calderon-Gallegos A."/>
            <person name="de la Torre P."/>
            <person name="Carrero J.C."/>
            <person name="Sanchez-Flores A."/>
            <person name="Laclette J.P."/>
        </authorList>
    </citation>
    <scope>NUCLEOTIDE SEQUENCE [LARGE SCALE GENOMIC DNA]</scope>
    <source>
        <strain evidence="3">WFUcys</strain>
    </source>
</reference>
<feature type="region of interest" description="Disordered" evidence="1">
    <location>
        <begin position="1"/>
        <end position="20"/>
    </location>
</feature>
<dbReference type="InterPro" id="IPR039361">
    <property type="entry name" value="Cyclin"/>
</dbReference>
<name>A0ABR4Q403_9CEST</name>
<feature type="compositionally biased region" description="Acidic residues" evidence="1">
    <location>
        <begin position="9"/>
        <end position="20"/>
    </location>
</feature>
<proteinExistence type="predicted"/>
<dbReference type="SUPFAM" id="SSF47954">
    <property type="entry name" value="Cyclin-like"/>
    <property type="match status" value="1"/>
</dbReference>
<sequence>MEAVTPEPEQPEGQELEQQEADNKIVGTPLFLRGRDDIFVLHPEFFLRFISESVKSALITFITTYPIEQVLGERPIQFPIIIPPTELTASDFYGFKAIVLWERDSDESYIEAYNEFYPTLSGINVIFRLQLIEWIKRVHTWLNLQTRTLHVAVGLMDLYTWLRPILRQEYQLLALGALALAARFRSPDYSVIYFLFSGLSNCTWTQHQVLAMEILIRDTVGQRINFPTPHRFLDIYINGLTDFSSDKKKWARKACNYILDLGLNFADLCRHSAAIRCCAVLYLIRFILKRHCDCEDSDLGIGDSCPYADMPTWSEELLKFTALQNSPMLRNVASTYGTILLMIIDTCVPEYMAHHTPTTHSATFNRYVGLRYDMIAIDPILCGLTDDDLADILADE</sequence>
<protein>
    <submittedName>
        <fullName evidence="3">Cyclin-B3-1</fullName>
    </submittedName>
</protein>
<keyword evidence="4" id="KW-1185">Reference proteome</keyword>
<dbReference type="InterPro" id="IPR036915">
    <property type="entry name" value="Cyclin-like_sf"/>
</dbReference>
<dbReference type="Gene3D" id="1.10.472.10">
    <property type="entry name" value="Cyclin-like"/>
    <property type="match status" value="2"/>
</dbReference>
<comment type="caution">
    <text evidence="3">The sequence shown here is derived from an EMBL/GenBank/DDBJ whole genome shotgun (WGS) entry which is preliminary data.</text>
</comment>
<accession>A0ABR4Q403</accession>
<evidence type="ECO:0000313" key="4">
    <source>
        <dbReference type="Proteomes" id="UP001651158"/>
    </source>
</evidence>
<dbReference type="Pfam" id="PF00134">
    <property type="entry name" value="Cyclin_N"/>
    <property type="match status" value="1"/>
</dbReference>
<organism evidence="3 4">
    <name type="scientific">Taenia crassiceps</name>
    <dbReference type="NCBI Taxonomy" id="6207"/>
    <lineage>
        <taxon>Eukaryota</taxon>
        <taxon>Metazoa</taxon>
        <taxon>Spiralia</taxon>
        <taxon>Lophotrochozoa</taxon>
        <taxon>Platyhelminthes</taxon>
        <taxon>Cestoda</taxon>
        <taxon>Eucestoda</taxon>
        <taxon>Cyclophyllidea</taxon>
        <taxon>Taeniidae</taxon>
        <taxon>Taenia</taxon>
    </lineage>
</organism>
<evidence type="ECO:0000313" key="3">
    <source>
        <dbReference type="EMBL" id="KAL5104312.1"/>
    </source>
</evidence>
<feature type="domain" description="Cyclin N-terminal" evidence="2">
    <location>
        <begin position="118"/>
        <end position="220"/>
    </location>
</feature>
<evidence type="ECO:0000259" key="2">
    <source>
        <dbReference type="Pfam" id="PF00134"/>
    </source>
</evidence>
<dbReference type="PANTHER" id="PTHR10177">
    <property type="entry name" value="CYCLINS"/>
    <property type="match status" value="1"/>
</dbReference>
<dbReference type="EMBL" id="JAKROA010000013">
    <property type="protein sequence ID" value="KAL5104312.1"/>
    <property type="molecule type" value="Genomic_DNA"/>
</dbReference>
<dbReference type="InterPro" id="IPR006671">
    <property type="entry name" value="Cyclin_N"/>
</dbReference>
<gene>
    <name evidence="3" type="ORF">TcWFU_007227</name>
</gene>
<evidence type="ECO:0000256" key="1">
    <source>
        <dbReference type="SAM" id="MobiDB-lite"/>
    </source>
</evidence>
<dbReference type="Proteomes" id="UP001651158">
    <property type="component" value="Unassembled WGS sequence"/>
</dbReference>